<reference evidence="8" key="1">
    <citation type="submission" date="2023-09" db="EMBL/GenBank/DDBJ databases">
        <authorList>
            <person name="Li S."/>
            <person name="Li X."/>
            <person name="Zhang C."/>
            <person name="Zhao Z."/>
        </authorList>
    </citation>
    <scope>NUCLEOTIDE SEQUENCE [LARGE SCALE GENOMIC DNA]</scope>
    <source>
        <strain evidence="8">SQ149</strain>
    </source>
</reference>
<dbReference type="EMBL" id="CP134145">
    <property type="protein sequence ID" value="WNC70863.1"/>
    <property type="molecule type" value="Genomic_DNA"/>
</dbReference>
<dbReference type="Proteomes" id="UP001258994">
    <property type="component" value="Chromosome"/>
</dbReference>
<keyword evidence="4 5" id="KW-0472">Membrane</keyword>
<evidence type="ECO:0000259" key="6">
    <source>
        <dbReference type="Pfam" id="PF06305"/>
    </source>
</evidence>
<organism evidence="7 8">
    <name type="scientific">Thalassotalea psychrophila</name>
    <dbReference type="NCBI Taxonomy" id="3065647"/>
    <lineage>
        <taxon>Bacteria</taxon>
        <taxon>Pseudomonadati</taxon>
        <taxon>Pseudomonadota</taxon>
        <taxon>Gammaproteobacteria</taxon>
        <taxon>Alteromonadales</taxon>
        <taxon>Colwelliaceae</taxon>
        <taxon>Thalassotalea</taxon>
    </lineage>
</organism>
<evidence type="ECO:0000256" key="5">
    <source>
        <dbReference type="SAM" id="Phobius"/>
    </source>
</evidence>
<evidence type="ECO:0000313" key="7">
    <source>
        <dbReference type="EMBL" id="WNC70863.1"/>
    </source>
</evidence>
<gene>
    <name evidence="7" type="ORF">RGQ13_12050</name>
</gene>
<feature type="transmembrane region" description="Helical" evidence="5">
    <location>
        <begin position="45"/>
        <end position="66"/>
    </location>
</feature>
<keyword evidence="2 5" id="KW-0812">Transmembrane</keyword>
<proteinExistence type="predicted"/>
<keyword evidence="1" id="KW-1003">Cell membrane</keyword>
<name>A0ABY9TPV0_9GAMM</name>
<evidence type="ECO:0000256" key="3">
    <source>
        <dbReference type="ARBA" id="ARBA00022989"/>
    </source>
</evidence>
<dbReference type="InterPro" id="IPR010445">
    <property type="entry name" value="LapA_dom"/>
</dbReference>
<keyword evidence="3 5" id="KW-1133">Transmembrane helix</keyword>
<evidence type="ECO:0000256" key="4">
    <source>
        <dbReference type="ARBA" id="ARBA00023136"/>
    </source>
</evidence>
<keyword evidence="8" id="KW-1185">Reference proteome</keyword>
<sequence length="88" mass="10010">MKLYLSVLILFVFLAVAFVFGTQNEQIIELNYIIARSNISVAMAVSIFTFIGFVIGMFTMFTFMISRRIKRIKLNKSVAKSTTTEVSQ</sequence>
<protein>
    <submittedName>
        <fullName evidence="7">LapA family protein</fullName>
    </submittedName>
</protein>
<dbReference type="RefSeq" id="WP_348389999.1">
    <property type="nucleotide sequence ID" value="NZ_CP134145.1"/>
</dbReference>
<evidence type="ECO:0000256" key="1">
    <source>
        <dbReference type="ARBA" id="ARBA00022475"/>
    </source>
</evidence>
<evidence type="ECO:0000256" key="2">
    <source>
        <dbReference type="ARBA" id="ARBA00022692"/>
    </source>
</evidence>
<evidence type="ECO:0000313" key="8">
    <source>
        <dbReference type="Proteomes" id="UP001258994"/>
    </source>
</evidence>
<feature type="domain" description="Lipopolysaccharide assembly protein A" evidence="6">
    <location>
        <begin position="23"/>
        <end position="81"/>
    </location>
</feature>
<dbReference type="Pfam" id="PF06305">
    <property type="entry name" value="LapA_dom"/>
    <property type="match status" value="1"/>
</dbReference>
<accession>A0ABY9TPV0</accession>